<accession>A0A4Z2EY84</accession>
<keyword evidence="3" id="KW-1185">Reference proteome</keyword>
<evidence type="ECO:0000256" key="1">
    <source>
        <dbReference type="SAM" id="MobiDB-lite"/>
    </source>
</evidence>
<protein>
    <submittedName>
        <fullName evidence="2">Uncharacterized protein</fullName>
    </submittedName>
</protein>
<evidence type="ECO:0000313" key="2">
    <source>
        <dbReference type="EMBL" id="TNN33294.1"/>
    </source>
</evidence>
<name>A0A4Z2EY84_9TELE</name>
<feature type="region of interest" description="Disordered" evidence="1">
    <location>
        <begin position="1"/>
        <end position="84"/>
    </location>
</feature>
<dbReference type="AlphaFoldDB" id="A0A4Z2EY84"/>
<feature type="compositionally biased region" description="Basic and acidic residues" evidence="1">
    <location>
        <begin position="74"/>
        <end position="84"/>
    </location>
</feature>
<reference evidence="2 3" key="1">
    <citation type="submission" date="2019-03" db="EMBL/GenBank/DDBJ databases">
        <title>First draft genome of Liparis tanakae, snailfish: a comprehensive survey of snailfish specific genes.</title>
        <authorList>
            <person name="Kim W."/>
            <person name="Song I."/>
            <person name="Jeong J.-H."/>
            <person name="Kim D."/>
            <person name="Kim S."/>
            <person name="Ryu S."/>
            <person name="Song J.Y."/>
            <person name="Lee S.K."/>
        </authorList>
    </citation>
    <scope>NUCLEOTIDE SEQUENCE [LARGE SCALE GENOMIC DNA]</scope>
    <source>
        <tissue evidence="2">Muscle</tissue>
    </source>
</reference>
<comment type="caution">
    <text evidence="2">The sequence shown here is derived from an EMBL/GenBank/DDBJ whole genome shotgun (WGS) entry which is preliminary data.</text>
</comment>
<dbReference type="Proteomes" id="UP000314294">
    <property type="component" value="Unassembled WGS sequence"/>
</dbReference>
<gene>
    <name evidence="2" type="ORF">EYF80_056542</name>
</gene>
<evidence type="ECO:0000313" key="3">
    <source>
        <dbReference type="Proteomes" id="UP000314294"/>
    </source>
</evidence>
<organism evidence="2 3">
    <name type="scientific">Liparis tanakae</name>
    <name type="common">Tanaka's snailfish</name>
    <dbReference type="NCBI Taxonomy" id="230148"/>
    <lineage>
        <taxon>Eukaryota</taxon>
        <taxon>Metazoa</taxon>
        <taxon>Chordata</taxon>
        <taxon>Craniata</taxon>
        <taxon>Vertebrata</taxon>
        <taxon>Euteleostomi</taxon>
        <taxon>Actinopterygii</taxon>
        <taxon>Neopterygii</taxon>
        <taxon>Teleostei</taxon>
        <taxon>Neoteleostei</taxon>
        <taxon>Acanthomorphata</taxon>
        <taxon>Eupercaria</taxon>
        <taxon>Perciformes</taxon>
        <taxon>Cottioidei</taxon>
        <taxon>Cottales</taxon>
        <taxon>Liparidae</taxon>
        <taxon>Liparis</taxon>
    </lineage>
</organism>
<sequence>MSPAVIRPNHLGAVQVPAGPPSLRSEQDQPAVDGDPDQLEDQPLRGAVGVLHPQQAGGQRGQTPKGDQQGPVDTQDRGPDVHWE</sequence>
<dbReference type="EMBL" id="SRLO01002285">
    <property type="protein sequence ID" value="TNN33294.1"/>
    <property type="molecule type" value="Genomic_DNA"/>
</dbReference>
<proteinExistence type="predicted"/>